<gene>
    <name evidence="2" type="ORF">FHU40_000546</name>
</gene>
<dbReference type="EMBL" id="JACHWR010000001">
    <property type="protein sequence ID" value="MBB3040745.1"/>
    <property type="molecule type" value="Genomic_DNA"/>
</dbReference>
<feature type="transmembrane region" description="Helical" evidence="1">
    <location>
        <begin position="43"/>
        <end position="65"/>
    </location>
</feature>
<evidence type="ECO:0000313" key="3">
    <source>
        <dbReference type="Proteomes" id="UP000589626"/>
    </source>
</evidence>
<evidence type="ECO:0000256" key="1">
    <source>
        <dbReference type="SAM" id="Phobius"/>
    </source>
</evidence>
<evidence type="ECO:0000313" key="2">
    <source>
        <dbReference type="EMBL" id="MBB3040745.1"/>
    </source>
</evidence>
<reference evidence="2 3" key="1">
    <citation type="submission" date="2020-08" db="EMBL/GenBank/DDBJ databases">
        <title>Sequencing the genomes of 1000 actinobacteria strains.</title>
        <authorList>
            <person name="Klenk H.-P."/>
        </authorList>
    </citation>
    <scope>NUCLEOTIDE SEQUENCE [LARGE SCALE GENOMIC DNA]</scope>
    <source>
        <strain evidence="2 3">DSM 105498</strain>
    </source>
</reference>
<sequence length="160" mass="16156">MTTDTRSAPRDRGTAALVRTASATALLGLAAALLGALTAGSAAAYGALVGTVLVVAVFGFGTFTVNAVAALLPAASLLVALLTYTLQVVAMALAFVALSGSGLLDETIDRAWLGGTVIAGTLGWMVVQVVLSTSRRIPIYDLPEHRPAGAASTSAEGWDR</sequence>
<keyword evidence="1" id="KW-0812">Transmembrane</keyword>
<dbReference type="AlphaFoldDB" id="A0A7W4Z0R9"/>
<proteinExistence type="predicted"/>
<keyword evidence="1" id="KW-1133">Transmembrane helix</keyword>
<name>A0A7W4Z0R9_9ACTN</name>
<keyword evidence="1" id="KW-0472">Membrane</keyword>
<protein>
    <submittedName>
        <fullName evidence="2">ATP synthase protein I</fullName>
    </submittedName>
</protein>
<accession>A0A7W4Z0R9</accession>
<feature type="transmembrane region" description="Helical" evidence="1">
    <location>
        <begin position="111"/>
        <end position="131"/>
    </location>
</feature>
<feature type="transmembrane region" description="Helical" evidence="1">
    <location>
        <begin position="16"/>
        <end position="37"/>
    </location>
</feature>
<keyword evidence="3" id="KW-1185">Reference proteome</keyword>
<organism evidence="2 3">
    <name type="scientific">Nocardioides soli</name>
    <dbReference type="NCBI Taxonomy" id="1036020"/>
    <lineage>
        <taxon>Bacteria</taxon>
        <taxon>Bacillati</taxon>
        <taxon>Actinomycetota</taxon>
        <taxon>Actinomycetes</taxon>
        <taxon>Propionibacteriales</taxon>
        <taxon>Nocardioidaceae</taxon>
        <taxon>Nocardioides</taxon>
    </lineage>
</organism>
<dbReference type="Proteomes" id="UP000589626">
    <property type="component" value="Unassembled WGS sequence"/>
</dbReference>
<feature type="transmembrane region" description="Helical" evidence="1">
    <location>
        <begin position="77"/>
        <end position="99"/>
    </location>
</feature>
<dbReference type="RefSeq" id="WP_183590740.1">
    <property type="nucleotide sequence ID" value="NZ_JACHWR010000001.1"/>
</dbReference>
<comment type="caution">
    <text evidence="2">The sequence shown here is derived from an EMBL/GenBank/DDBJ whole genome shotgun (WGS) entry which is preliminary data.</text>
</comment>